<sequence length="33" mass="3581">MENLHSKLDLVSDEAQSGSQKLAPNSAIQIRLS</sequence>
<evidence type="ECO:0000313" key="2">
    <source>
        <dbReference type="EMBL" id="JAH38902.1"/>
    </source>
</evidence>
<evidence type="ECO:0000256" key="1">
    <source>
        <dbReference type="SAM" id="MobiDB-lite"/>
    </source>
</evidence>
<dbReference type="AlphaFoldDB" id="A0A0E9SCD9"/>
<protein>
    <submittedName>
        <fullName evidence="2">Uncharacterized protein</fullName>
    </submittedName>
</protein>
<name>A0A0E9SCD9_ANGAN</name>
<feature type="region of interest" description="Disordered" evidence="1">
    <location>
        <begin position="1"/>
        <end position="33"/>
    </location>
</feature>
<feature type="compositionally biased region" description="Polar residues" evidence="1">
    <location>
        <begin position="14"/>
        <end position="33"/>
    </location>
</feature>
<dbReference type="EMBL" id="GBXM01069675">
    <property type="protein sequence ID" value="JAH38902.1"/>
    <property type="molecule type" value="Transcribed_RNA"/>
</dbReference>
<reference evidence="2" key="2">
    <citation type="journal article" date="2015" name="Fish Shellfish Immunol.">
        <title>Early steps in the European eel (Anguilla anguilla)-Vibrio vulnificus interaction in the gills: Role of the RtxA13 toxin.</title>
        <authorList>
            <person name="Callol A."/>
            <person name="Pajuelo D."/>
            <person name="Ebbesson L."/>
            <person name="Teles M."/>
            <person name="MacKenzie S."/>
            <person name="Amaro C."/>
        </authorList>
    </citation>
    <scope>NUCLEOTIDE SEQUENCE</scope>
</reference>
<organism evidence="2">
    <name type="scientific">Anguilla anguilla</name>
    <name type="common">European freshwater eel</name>
    <name type="synonym">Muraena anguilla</name>
    <dbReference type="NCBI Taxonomy" id="7936"/>
    <lineage>
        <taxon>Eukaryota</taxon>
        <taxon>Metazoa</taxon>
        <taxon>Chordata</taxon>
        <taxon>Craniata</taxon>
        <taxon>Vertebrata</taxon>
        <taxon>Euteleostomi</taxon>
        <taxon>Actinopterygii</taxon>
        <taxon>Neopterygii</taxon>
        <taxon>Teleostei</taxon>
        <taxon>Anguilliformes</taxon>
        <taxon>Anguillidae</taxon>
        <taxon>Anguilla</taxon>
    </lineage>
</organism>
<feature type="compositionally biased region" description="Basic and acidic residues" evidence="1">
    <location>
        <begin position="1"/>
        <end position="10"/>
    </location>
</feature>
<proteinExistence type="predicted"/>
<reference evidence="2" key="1">
    <citation type="submission" date="2014-11" db="EMBL/GenBank/DDBJ databases">
        <authorList>
            <person name="Amaro Gonzalez C."/>
        </authorList>
    </citation>
    <scope>NUCLEOTIDE SEQUENCE</scope>
</reference>
<accession>A0A0E9SCD9</accession>